<evidence type="ECO:0000259" key="2">
    <source>
        <dbReference type="Pfam" id="PF13439"/>
    </source>
</evidence>
<dbReference type="InterPro" id="IPR050194">
    <property type="entry name" value="Glycosyltransferase_grp1"/>
</dbReference>
<dbReference type="PANTHER" id="PTHR45947">
    <property type="entry name" value="SULFOQUINOVOSYL TRANSFERASE SQD2"/>
    <property type="match status" value="1"/>
</dbReference>
<gene>
    <name evidence="3" type="ORF">COX74_03380</name>
</gene>
<dbReference type="Pfam" id="PF13439">
    <property type="entry name" value="Glyco_transf_4"/>
    <property type="match status" value="1"/>
</dbReference>
<evidence type="ECO:0008006" key="5">
    <source>
        <dbReference type="Google" id="ProtNLM"/>
    </source>
</evidence>
<dbReference type="PANTHER" id="PTHR45947:SF3">
    <property type="entry name" value="SULFOQUINOVOSYL TRANSFERASE SQD2"/>
    <property type="match status" value="1"/>
</dbReference>
<name>A0A2M7VHJ0_9BACT</name>
<dbReference type="SUPFAM" id="SSF53756">
    <property type="entry name" value="UDP-Glycosyltransferase/glycogen phosphorylase"/>
    <property type="match status" value="1"/>
</dbReference>
<protein>
    <recommendedName>
        <fullName evidence="5">Glycosyltransferase family 1 protein</fullName>
    </recommendedName>
</protein>
<dbReference type="EMBL" id="PFPR01000086">
    <property type="protein sequence ID" value="PJA01254.1"/>
    <property type="molecule type" value="Genomic_DNA"/>
</dbReference>
<dbReference type="InterPro" id="IPR001296">
    <property type="entry name" value="Glyco_trans_1"/>
</dbReference>
<accession>A0A2M7VHJ0</accession>
<dbReference type="Gene3D" id="3.40.50.2000">
    <property type="entry name" value="Glycogen Phosphorylase B"/>
    <property type="match status" value="2"/>
</dbReference>
<evidence type="ECO:0000313" key="4">
    <source>
        <dbReference type="Proteomes" id="UP000229364"/>
    </source>
</evidence>
<dbReference type="GO" id="GO:0016757">
    <property type="term" value="F:glycosyltransferase activity"/>
    <property type="evidence" value="ECO:0007669"/>
    <property type="project" value="InterPro"/>
</dbReference>
<dbReference type="Proteomes" id="UP000229364">
    <property type="component" value="Unassembled WGS sequence"/>
</dbReference>
<evidence type="ECO:0000259" key="1">
    <source>
        <dbReference type="Pfam" id="PF00534"/>
    </source>
</evidence>
<sequence length="373" mass="41825">MPAKPKIVILCSSYAPFMSGAEFFIKETTKQLQDNYDFVVLTARFKKQLAKEEQQDGCLVRRMGFGLPFGLDKFYFMIFSPWLVIKLKPAIAHGVMESYAGVALIILRWFNKKIPLILTLQCGDLDHPKKQKKIPKWLWRKIHTTPDYITAISSFLGQRAERLRASNKNISIIPNGFDVNELPLKEKVVEKRIVCAARLSWEKGIEYLITAVAEIKKIYPNAHLVLAGDGPEKEKIQGLVEKLGLADSVFFKGFLPHRDALKEISQGEVFVCPSLAEGLGNVFLEGQACGTPVIGTNVGGIPDIIQDGFNGLLIQPKNSQAITEAIIKIFSDKNLAQHLTRNATATVQKFAWPNIVSQVNDLYKHLCKKVLLY</sequence>
<dbReference type="Pfam" id="PF00534">
    <property type="entry name" value="Glycos_transf_1"/>
    <property type="match status" value="1"/>
</dbReference>
<comment type="caution">
    <text evidence="3">The sequence shown here is derived from an EMBL/GenBank/DDBJ whole genome shotgun (WGS) entry which is preliminary data.</text>
</comment>
<dbReference type="InterPro" id="IPR028098">
    <property type="entry name" value="Glyco_trans_4-like_N"/>
</dbReference>
<evidence type="ECO:0000313" key="3">
    <source>
        <dbReference type="EMBL" id="PJA01254.1"/>
    </source>
</evidence>
<proteinExistence type="predicted"/>
<reference evidence="4" key="1">
    <citation type="submission" date="2017-09" db="EMBL/GenBank/DDBJ databases">
        <title>Depth-based differentiation of microbial function through sediment-hosted aquifers and enrichment of novel symbionts in the deep terrestrial subsurface.</title>
        <authorList>
            <person name="Probst A.J."/>
            <person name="Ladd B."/>
            <person name="Jarett J.K."/>
            <person name="Geller-Mcgrath D.E."/>
            <person name="Sieber C.M.K."/>
            <person name="Emerson J.B."/>
            <person name="Anantharaman K."/>
            <person name="Thomas B.C."/>
            <person name="Malmstrom R."/>
            <person name="Stieglmeier M."/>
            <person name="Klingl A."/>
            <person name="Woyke T."/>
            <person name="Ryan C.M."/>
            <person name="Banfield J.F."/>
        </authorList>
    </citation>
    <scope>NUCLEOTIDE SEQUENCE [LARGE SCALE GENOMIC DNA]</scope>
</reference>
<organism evidence="3 4">
    <name type="scientific">bacterium (Candidatus Gribaldobacteria) CG_4_10_14_0_2_um_filter_41_16</name>
    <dbReference type="NCBI Taxonomy" id="2014265"/>
    <lineage>
        <taxon>Bacteria</taxon>
        <taxon>Candidatus Gribaldobacteria</taxon>
    </lineage>
</organism>
<feature type="domain" description="Glycosyl transferase family 1" evidence="1">
    <location>
        <begin position="190"/>
        <end position="344"/>
    </location>
</feature>
<feature type="domain" description="Glycosyltransferase subfamily 4-like N-terminal" evidence="2">
    <location>
        <begin position="19"/>
        <end position="180"/>
    </location>
</feature>
<dbReference type="AlphaFoldDB" id="A0A2M7VHJ0"/>
<dbReference type="CDD" id="cd03801">
    <property type="entry name" value="GT4_PimA-like"/>
    <property type="match status" value="1"/>
</dbReference>